<comment type="caution">
    <text evidence="1">The sequence shown here is derived from an EMBL/GenBank/DDBJ whole genome shotgun (WGS) entry which is preliminary data.</text>
</comment>
<dbReference type="Proteomes" id="UP001221142">
    <property type="component" value="Unassembled WGS sequence"/>
</dbReference>
<dbReference type="AlphaFoldDB" id="A0AAD7BAD3"/>
<reference evidence="1" key="1">
    <citation type="submission" date="2023-03" db="EMBL/GenBank/DDBJ databases">
        <title>Massive genome expansion in bonnet fungi (Mycena s.s.) driven by repeated elements and novel gene families across ecological guilds.</title>
        <authorList>
            <consortium name="Lawrence Berkeley National Laboratory"/>
            <person name="Harder C.B."/>
            <person name="Miyauchi S."/>
            <person name="Viragh M."/>
            <person name="Kuo A."/>
            <person name="Thoen E."/>
            <person name="Andreopoulos B."/>
            <person name="Lu D."/>
            <person name="Skrede I."/>
            <person name="Drula E."/>
            <person name="Henrissat B."/>
            <person name="Morin E."/>
            <person name="Kohler A."/>
            <person name="Barry K."/>
            <person name="LaButti K."/>
            <person name="Morin E."/>
            <person name="Salamov A."/>
            <person name="Lipzen A."/>
            <person name="Mereny Z."/>
            <person name="Hegedus B."/>
            <person name="Baldrian P."/>
            <person name="Stursova M."/>
            <person name="Weitz H."/>
            <person name="Taylor A."/>
            <person name="Grigoriev I.V."/>
            <person name="Nagy L.G."/>
            <person name="Martin F."/>
            <person name="Kauserud H."/>
        </authorList>
    </citation>
    <scope>NUCLEOTIDE SEQUENCE</scope>
    <source>
        <strain evidence="1">9284</strain>
    </source>
</reference>
<dbReference type="EMBL" id="JARKIF010000025">
    <property type="protein sequence ID" value="KAJ7614960.1"/>
    <property type="molecule type" value="Genomic_DNA"/>
</dbReference>
<protein>
    <submittedName>
        <fullName evidence="1">Uncharacterized protein</fullName>
    </submittedName>
</protein>
<keyword evidence="2" id="KW-1185">Reference proteome</keyword>
<evidence type="ECO:0000313" key="1">
    <source>
        <dbReference type="EMBL" id="KAJ7614960.1"/>
    </source>
</evidence>
<sequence>MDQVQRRIMVVGLRTLGSGGVDDEGGHGGYASQIFGQGPFLRRRIGGNGERSSRSVQIETQESGECCRRIIPLSTSPARRTRGVFREGAGETVGMRRRVARKRVRLRGLVPRVVLRCVEQDVGGGGCPGSVGAGLLAGVEVEPKQVRASKVTGLGMVALDMRLPRPRTTKPDRLPWCGITRGEGSAAGVSMGVSECGVHDSESLLLRHGAAEANRFETCGVARGESRAAGVELFHREREAALLRGVPVRERGVDETSRVSRIQESIPATGIVAVWCWGEEPRRPWLDKSRREQAFIIRRRLVAA</sequence>
<evidence type="ECO:0000313" key="2">
    <source>
        <dbReference type="Proteomes" id="UP001221142"/>
    </source>
</evidence>
<gene>
    <name evidence="1" type="ORF">FB45DRAFT_1109340</name>
</gene>
<proteinExistence type="predicted"/>
<organism evidence="1 2">
    <name type="scientific">Roridomyces roridus</name>
    <dbReference type="NCBI Taxonomy" id="1738132"/>
    <lineage>
        <taxon>Eukaryota</taxon>
        <taxon>Fungi</taxon>
        <taxon>Dikarya</taxon>
        <taxon>Basidiomycota</taxon>
        <taxon>Agaricomycotina</taxon>
        <taxon>Agaricomycetes</taxon>
        <taxon>Agaricomycetidae</taxon>
        <taxon>Agaricales</taxon>
        <taxon>Marasmiineae</taxon>
        <taxon>Mycenaceae</taxon>
        <taxon>Roridomyces</taxon>
    </lineage>
</organism>
<name>A0AAD7BAD3_9AGAR</name>
<accession>A0AAD7BAD3</accession>